<keyword evidence="4" id="KW-1185">Reference proteome</keyword>
<keyword evidence="1" id="KW-1133">Transmembrane helix</keyword>
<evidence type="ECO:0000259" key="2">
    <source>
        <dbReference type="Pfam" id="PF19584"/>
    </source>
</evidence>
<gene>
    <name evidence="3" type="primary">gb13681</name>
    <name evidence="3" type="ORF">PR202_gb13681</name>
</gene>
<comment type="caution">
    <text evidence="3">The sequence shown here is derived from an EMBL/GenBank/DDBJ whole genome shotgun (WGS) entry which is preliminary data.</text>
</comment>
<name>A0AAV5ESL3_ELECO</name>
<dbReference type="PANTHER" id="PTHR46604:SF1">
    <property type="entry name" value="OS11G0665800 PROTEIN"/>
    <property type="match status" value="1"/>
</dbReference>
<dbReference type="InterPro" id="IPR059179">
    <property type="entry name" value="MLKL-like_MCAfunc"/>
</dbReference>
<feature type="domain" description="MCAfunc" evidence="2">
    <location>
        <begin position="105"/>
        <end position="176"/>
    </location>
</feature>
<dbReference type="Gene3D" id="1.20.930.20">
    <property type="entry name" value="Adaptor protein Cbl, N-terminal domain"/>
    <property type="match status" value="1"/>
</dbReference>
<proteinExistence type="predicted"/>
<keyword evidence="1" id="KW-0472">Membrane</keyword>
<dbReference type="PANTHER" id="PTHR46604">
    <property type="entry name" value="PROTEIN MID1-COMPLEMENTING ACTIVITY 1"/>
    <property type="match status" value="1"/>
</dbReference>
<dbReference type="InterPro" id="IPR045766">
    <property type="entry name" value="MCAfunc"/>
</dbReference>
<sequence>MPRCRGWNWNPLSNALDFPRGIPAPCASSIVILVLYTSFKVFLLWRQRQQAIFKMPHLVNYVTFGESQSTRCLARGGTAYKMALWNGLGQAATVAQLGGIDAAGLISMIVQAVQTVQRNKVECQLLANHVMLITDLLQLLEQSEMMRRPQIRRPLDGLEDTLCQAYMLVTSCQKSNVMSVSSWQEIRLNSSEMSGIELIHISASIL</sequence>
<accession>A0AAV5ESL3</accession>
<evidence type="ECO:0000313" key="3">
    <source>
        <dbReference type="EMBL" id="GJN25803.1"/>
    </source>
</evidence>
<protein>
    <recommendedName>
        <fullName evidence="2">MCAfunc domain-containing protein</fullName>
    </recommendedName>
</protein>
<dbReference type="GO" id="GO:0007166">
    <property type="term" value="P:cell surface receptor signaling pathway"/>
    <property type="evidence" value="ECO:0007669"/>
    <property type="project" value="InterPro"/>
</dbReference>
<dbReference type="CDD" id="cd21037">
    <property type="entry name" value="MLKL_NTD"/>
    <property type="match status" value="1"/>
</dbReference>
<dbReference type="AlphaFoldDB" id="A0AAV5ESL3"/>
<dbReference type="Pfam" id="PF19584">
    <property type="entry name" value="MCAfunc"/>
    <property type="match status" value="1"/>
</dbReference>
<evidence type="ECO:0000256" key="1">
    <source>
        <dbReference type="SAM" id="Phobius"/>
    </source>
</evidence>
<reference evidence="3" key="2">
    <citation type="submission" date="2021-12" db="EMBL/GenBank/DDBJ databases">
        <title>Resequencing data analysis of finger millet.</title>
        <authorList>
            <person name="Hatakeyama M."/>
            <person name="Aluri S."/>
            <person name="Balachadran M.T."/>
            <person name="Sivarajan S.R."/>
            <person name="Poveda L."/>
            <person name="Shimizu-Inatsugi R."/>
            <person name="Schlapbach R."/>
            <person name="Sreeman S.M."/>
            <person name="Shimizu K.K."/>
        </authorList>
    </citation>
    <scope>NUCLEOTIDE SEQUENCE</scope>
</reference>
<dbReference type="EMBL" id="BQKI01000078">
    <property type="protein sequence ID" value="GJN25803.1"/>
    <property type="molecule type" value="Genomic_DNA"/>
</dbReference>
<reference evidence="3" key="1">
    <citation type="journal article" date="2018" name="DNA Res.">
        <title>Multiple hybrid de novo genome assembly of finger millet, an orphan allotetraploid crop.</title>
        <authorList>
            <person name="Hatakeyama M."/>
            <person name="Aluri S."/>
            <person name="Balachadran M.T."/>
            <person name="Sivarajan S.R."/>
            <person name="Patrignani A."/>
            <person name="Gruter S."/>
            <person name="Poveda L."/>
            <person name="Shimizu-Inatsugi R."/>
            <person name="Baeten J."/>
            <person name="Francoijs K.J."/>
            <person name="Nataraja K.N."/>
            <person name="Reddy Y.A.N."/>
            <person name="Phadnis S."/>
            <person name="Ravikumar R.L."/>
            <person name="Schlapbach R."/>
            <person name="Sreeman S.M."/>
            <person name="Shimizu K.K."/>
        </authorList>
    </citation>
    <scope>NUCLEOTIDE SEQUENCE</scope>
</reference>
<keyword evidence="1" id="KW-0812">Transmembrane</keyword>
<dbReference type="Proteomes" id="UP001054889">
    <property type="component" value="Unassembled WGS sequence"/>
</dbReference>
<organism evidence="3 4">
    <name type="scientific">Eleusine coracana subsp. coracana</name>
    <dbReference type="NCBI Taxonomy" id="191504"/>
    <lineage>
        <taxon>Eukaryota</taxon>
        <taxon>Viridiplantae</taxon>
        <taxon>Streptophyta</taxon>
        <taxon>Embryophyta</taxon>
        <taxon>Tracheophyta</taxon>
        <taxon>Spermatophyta</taxon>
        <taxon>Magnoliopsida</taxon>
        <taxon>Liliopsida</taxon>
        <taxon>Poales</taxon>
        <taxon>Poaceae</taxon>
        <taxon>PACMAD clade</taxon>
        <taxon>Chloridoideae</taxon>
        <taxon>Cynodonteae</taxon>
        <taxon>Eleusininae</taxon>
        <taxon>Eleusine</taxon>
    </lineage>
</organism>
<dbReference type="InterPro" id="IPR036537">
    <property type="entry name" value="Adaptor_Cbl_N_dom_sf"/>
</dbReference>
<evidence type="ECO:0000313" key="4">
    <source>
        <dbReference type="Proteomes" id="UP001054889"/>
    </source>
</evidence>
<feature type="transmembrane region" description="Helical" evidence="1">
    <location>
        <begin position="22"/>
        <end position="45"/>
    </location>
</feature>